<evidence type="ECO:0000313" key="4">
    <source>
        <dbReference type="Proteomes" id="UP000326780"/>
    </source>
</evidence>
<name>A0A5Q0M1T4_VARPD</name>
<dbReference type="EMBL" id="CP045644">
    <property type="protein sequence ID" value="QFZ83379.1"/>
    <property type="molecule type" value="Genomic_DNA"/>
</dbReference>
<evidence type="ECO:0000259" key="2">
    <source>
        <dbReference type="Pfam" id="PF07811"/>
    </source>
</evidence>
<dbReference type="AlphaFoldDB" id="A0A5Q0M1T4"/>
<proteinExistence type="predicted"/>
<reference evidence="3 4" key="1">
    <citation type="submission" date="2019-10" db="EMBL/GenBank/DDBJ databases">
        <title>Complete genome sequence of Variovorax paradoxus 5C-2.</title>
        <authorList>
            <person name="Gogoleva N.E."/>
            <person name="Balkin A.S."/>
        </authorList>
    </citation>
    <scope>NUCLEOTIDE SEQUENCE [LARGE SCALE GENOMIC DNA]</scope>
    <source>
        <strain evidence="3 4">5C-2</strain>
    </source>
</reference>
<organism evidence="3 4">
    <name type="scientific">Variovorax paradoxus</name>
    <dbReference type="NCBI Taxonomy" id="34073"/>
    <lineage>
        <taxon>Bacteria</taxon>
        <taxon>Pseudomonadati</taxon>
        <taxon>Pseudomonadota</taxon>
        <taxon>Betaproteobacteria</taxon>
        <taxon>Burkholderiales</taxon>
        <taxon>Comamonadaceae</taxon>
        <taxon>Variovorax</taxon>
    </lineage>
</organism>
<keyword evidence="1" id="KW-1133">Transmembrane helix</keyword>
<protein>
    <submittedName>
        <fullName evidence="3">Pilus assembly protein</fullName>
    </submittedName>
</protein>
<gene>
    <name evidence="3" type="ORF">GFK26_11690</name>
</gene>
<evidence type="ECO:0000256" key="1">
    <source>
        <dbReference type="SAM" id="Phobius"/>
    </source>
</evidence>
<evidence type="ECO:0000313" key="3">
    <source>
        <dbReference type="EMBL" id="QFZ83379.1"/>
    </source>
</evidence>
<dbReference type="RefSeq" id="WP_153282102.1">
    <property type="nucleotide sequence ID" value="NZ_CP045644.1"/>
</dbReference>
<feature type="transmembrane region" description="Helical" evidence="1">
    <location>
        <begin position="21"/>
        <end position="48"/>
    </location>
</feature>
<keyword evidence="1" id="KW-0812">Transmembrane</keyword>
<sequence>MFVLNTQPRRPPHAGRRQRGIASIEFAFVFLLLFIAMYGVVTFGAVFYTQQAISRAAEDGARAARLLPQPPSLASVCQAVSNSLASSVVPPLTCPSSASDLTSVSLTGCSSTDASCAVTVTYRYGDNPILPLVSLFDTSWVPPKLQSRATVALKAS</sequence>
<feature type="domain" description="TadE-like" evidence="2">
    <location>
        <begin position="20"/>
        <end position="62"/>
    </location>
</feature>
<keyword evidence="1" id="KW-0472">Membrane</keyword>
<dbReference type="Proteomes" id="UP000326780">
    <property type="component" value="Chromosome"/>
</dbReference>
<dbReference type="InterPro" id="IPR012495">
    <property type="entry name" value="TadE-like_dom"/>
</dbReference>
<accession>A0A5Q0M1T4</accession>
<dbReference type="Pfam" id="PF07811">
    <property type="entry name" value="TadE"/>
    <property type="match status" value="1"/>
</dbReference>